<evidence type="ECO:0000313" key="1">
    <source>
        <dbReference type="EMBL" id="KAL2055320.1"/>
    </source>
</evidence>
<dbReference type="Proteomes" id="UP001590951">
    <property type="component" value="Unassembled WGS sequence"/>
</dbReference>
<organism evidence="1 2">
    <name type="scientific">Lepraria finkii</name>
    <dbReference type="NCBI Taxonomy" id="1340010"/>
    <lineage>
        <taxon>Eukaryota</taxon>
        <taxon>Fungi</taxon>
        <taxon>Dikarya</taxon>
        <taxon>Ascomycota</taxon>
        <taxon>Pezizomycotina</taxon>
        <taxon>Lecanoromycetes</taxon>
        <taxon>OSLEUM clade</taxon>
        <taxon>Lecanoromycetidae</taxon>
        <taxon>Lecanorales</taxon>
        <taxon>Lecanorineae</taxon>
        <taxon>Stereocaulaceae</taxon>
        <taxon>Lepraria</taxon>
    </lineage>
</organism>
<reference evidence="1 2" key="1">
    <citation type="submission" date="2024-09" db="EMBL/GenBank/DDBJ databases">
        <title>Rethinking Asexuality: The Enigmatic Case of Functional Sexual Genes in Lepraria (Stereocaulaceae).</title>
        <authorList>
            <person name="Doellman M."/>
            <person name="Sun Y."/>
            <person name="Barcenas-Pena A."/>
            <person name="Lumbsch H.T."/>
            <person name="Grewe F."/>
        </authorList>
    </citation>
    <scope>NUCLEOTIDE SEQUENCE [LARGE SCALE GENOMIC DNA]</scope>
    <source>
        <strain evidence="1 2">Grewe 0041</strain>
    </source>
</reference>
<dbReference type="EMBL" id="JBHFEH010000011">
    <property type="protein sequence ID" value="KAL2055320.1"/>
    <property type="molecule type" value="Genomic_DNA"/>
</dbReference>
<gene>
    <name evidence="1" type="ORF">ABVK25_004128</name>
</gene>
<sequence>MAIRHRKAALVELKKYLETNLEGLSPPPVVTCGKDLVGVLPDLVPLLNDTDTLEETFLTTRLENAVQLQRTRISGADQSETFSKPSASPTELHRIRRAFWRLQLYTDLFYHPGREFMAYKADEIYRHGRFFEAITVWELEELDCSHYHVKEQFKVWRDPNSACYAPALADRLLERFQCNKYCWDG</sequence>
<comment type="caution">
    <text evidence="1">The sequence shown here is derived from an EMBL/GenBank/DDBJ whole genome shotgun (WGS) entry which is preliminary data.</text>
</comment>
<evidence type="ECO:0000313" key="2">
    <source>
        <dbReference type="Proteomes" id="UP001590951"/>
    </source>
</evidence>
<accession>A0ABR4BCD8</accession>
<keyword evidence="2" id="KW-1185">Reference proteome</keyword>
<proteinExistence type="predicted"/>
<protein>
    <submittedName>
        <fullName evidence="1">Uncharacterized protein</fullName>
    </submittedName>
</protein>
<name>A0ABR4BCD8_9LECA</name>